<dbReference type="RefSeq" id="WP_108635640.1">
    <property type="nucleotide sequence ID" value="NZ_QCXX01000006.1"/>
</dbReference>
<dbReference type="SUPFAM" id="SSF46689">
    <property type="entry name" value="Homeodomain-like"/>
    <property type="match status" value="1"/>
</dbReference>
<evidence type="ECO:0000256" key="4">
    <source>
        <dbReference type="ARBA" id="ARBA00023125"/>
    </source>
</evidence>
<dbReference type="GO" id="GO:0006355">
    <property type="term" value="P:regulation of DNA-templated transcription"/>
    <property type="evidence" value="ECO:0007669"/>
    <property type="project" value="InterPro"/>
</dbReference>
<dbReference type="Pfam" id="PF02954">
    <property type="entry name" value="HTH_8"/>
    <property type="match status" value="1"/>
</dbReference>
<evidence type="ECO:0000256" key="5">
    <source>
        <dbReference type="ARBA" id="ARBA00023163"/>
    </source>
</evidence>
<dbReference type="PROSITE" id="PS00688">
    <property type="entry name" value="SIGMA54_INTERACT_3"/>
    <property type="match status" value="1"/>
</dbReference>
<dbReference type="InterPro" id="IPR002197">
    <property type="entry name" value="HTH_Fis"/>
</dbReference>
<accession>A0A363NP89</accession>
<dbReference type="Pfam" id="PF00158">
    <property type="entry name" value="Sigma54_activat"/>
    <property type="match status" value="1"/>
</dbReference>
<dbReference type="Proteomes" id="UP000250831">
    <property type="component" value="Unassembled WGS sequence"/>
</dbReference>
<dbReference type="InterPro" id="IPR025662">
    <property type="entry name" value="Sigma_54_int_dom_ATP-bd_1"/>
</dbReference>
<dbReference type="InterPro" id="IPR003593">
    <property type="entry name" value="AAA+_ATPase"/>
</dbReference>
<dbReference type="PROSITE" id="PS50045">
    <property type="entry name" value="SIGMA54_INTERACT_4"/>
    <property type="match status" value="1"/>
</dbReference>
<dbReference type="OrthoDB" id="9767722at2"/>
<dbReference type="InterPro" id="IPR009057">
    <property type="entry name" value="Homeodomain-like_sf"/>
</dbReference>
<dbReference type="InterPro" id="IPR025943">
    <property type="entry name" value="Sigma_54_int_dom_ATP-bd_2"/>
</dbReference>
<evidence type="ECO:0000313" key="7">
    <source>
        <dbReference type="EMBL" id="PUV22609.1"/>
    </source>
</evidence>
<dbReference type="SMART" id="SM00382">
    <property type="entry name" value="AAA"/>
    <property type="match status" value="1"/>
</dbReference>
<organism evidence="7 8">
    <name type="scientific">Sphingobacterium athyrii</name>
    <dbReference type="NCBI Taxonomy" id="2152717"/>
    <lineage>
        <taxon>Bacteria</taxon>
        <taxon>Pseudomonadati</taxon>
        <taxon>Bacteroidota</taxon>
        <taxon>Sphingobacteriia</taxon>
        <taxon>Sphingobacteriales</taxon>
        <taxon>Sphingobacteriaceae</taxon>
        <taxon>Sphingobacterium</taxon>
    </lineage>
</organism>
<dbReference type="PROSITE" id="PS00676">
    <property type="entry name" value="SIGMA54_INTERACT_2"/>
    <property type="match status" value="1"/>
</dbReference>
<dbReference type="Gene3D" id="1.10.10.60">
    <property type="entry name" value="Homeodomain-like"/>
    <property type="match status" value="1"/>
</dbReference>
<keyword evidence="2" id="KW-0067">ATP-binding</keyword>
<keyword evidence="5" id="KW-0804">Transcription</keyword>
<keyword evidence="4" id="KW-0238">DNA-binding</keyword>
<keyword evidence="3" id="KW-0805">Transcription regulation</keyword>
<keyword evidence="8" id="KW-1185">Reference proteome</keyword>
<dbReference type="GO" id="GO:0043565">
    <property type="term" value="F:sequence-specific DNA binding"/>
    <property type="evidence" value="ECO:0007669"/>
    <property type="project" value="InterPro"/>
</dbReference>
<dbReference type="PROSITE" id="PS00675">
    <property type="entry name" value="SIGMA54_INTERACT_1"/>
    <property type="match status" value="1"/>
</dbReference>
<dbReference type="Pfam" id="PF25601">
    <property type="entry name" value="AAA_lid_14"/>
    <property type="match status" value="1"/>
</dbReference>
<keyword evidence="1" id="KW-0547">Nucleotide-binding</keyword>
<dbReference type="CDD" id="cd00009">
    <property type="entry name" value="AAA"/>
    <property type="match status" value="1"/>
</dbReference>
<gene>
    <name evidence="7" type="ORF">DCO56_20610</name>
</gene>
<dbReference type="SUPFAM" id="SSF52540">
    <property type="entry name" value="P-loop containing nucleoside triphosphate hydrolases"/>
    <property type="match status" value="1"/>
</dbReference>
<dbReference type="Gene3D" id="1.10.8.60">
    <property type="match status" value="1"/>
</dbReference>
<evidence type="ECO:0000259" key="6">
    <source>
        <dbReference type="PROSITE" id="PS50045"/>
    </source>
</evidence>
<dbReference type="InterPro" id="IPR025944">
    <property type="entry name" value="Sigma_54_int_dom_CS"/>
</dbReference>
<dbReference type="Gene3D" id="3.40.50.300">
    <property type="entry name" value="P-loop containing nucleotide triphosphate hydrolases"/>
    <property type="match status" value="1"/>
</dbReference>
<dbReference type="FunFam" id="3.40.50.300:FF:000006">
    <property type="entry name" value="DNA-binding transcriptional regulator NtrC"/>
    <property type="match status" value="1"/>
</dbReference>
<dbReference type="InterPro" id="IPR027417">
    <property type="entry name" value="P-loop_NTPase"/>
</dbReference>
<sequence>MTSETALQALYDRLRKRESEQLKQLALSQKMATISTHKAFEALQPDLQNFLDQDNLYIFVADKEEKSYSLLLQVKRNTQVINNDLWSCKAGFFQHCIDSAEPVQHGPKEILKAESTFPTILVEAVRSGSKAIISMAFRMHDQRWAILSLEYKKRTDNDLQLINRITSLIPQLNITIGNIRMNTQSVQLTTSKILASPIVSSAPVRTDFTTPEVLRTQIIGNSEQIKIIKSQLETVASTEMTLLIQGESGTGKEVVAQYLHRLSTRSQHSLIKINCAAIAPTLIESELFGHEKGSFSGAIKRKIGKFEQANGGTLFLDEIGDLPLVLQAKLLRVLQEKEVERVGGNKIIPVDVRIICATHKDLLAEVRAGNFRADLYYRISAFPVTLPPLRERREDIPILVQHFLEKHAGKVPPKQMGKKMLQRLGLHPWPGNIRELEHVVARAILLTEGPTIKNIMLSDNPVFVGANKIPDFSPQTLADFEKQYILWVLRRCNGLISGTNGAATILGIPATTLQSKMKKLGISKKFISLKE</sequence>
<evidence type="ECO:0000256" key="3">
    <source>
        <dbReference type="ARBA" id="ARBA00023015"/>
    </source>
</evidence>
<comment type="caution">
    <text evidence="7">The sequence shown here is derived from an EMBL/GenBank/DDBJ whole genome shotgun (WGS) entry which is preliminary data.</text>
</comment>
<feature type="domain" description="Sigma-54 factor interaction" evidence="6">
    <location>
        <begin position="218"/>
        <end position="445"/>
    </location>
</feature>
<evidence type="ECO:0000256" key="1">
    <source>
        <dbReference type="ARBA" id="ARBA00022741"/>
    </source>
</evidence>
<dbReference type="GO" id="GO:0005524">
    <property type="term" value="F:ATP binding"/>
    <property type="evidence" value="ECO:0007669"/>
    <property type="project" value="UniProtKB-KW"/>
</dbReference>
<reference evidence="7 8" key="1">
    <citation type="submission" date="2018-04" db="EMBL/GenBank/DDBJ databases">
        <title>Sphingobacterium sp. M46 Genome.</title>
        <authorList>
            <person name="Cheng J."/>
            <person name="Li Y."/>
        </authorList>
    </citation>
    <scope>NUCLEOTIDE SEQUENCE [LARGE SCALE GENOMIC DNA]</scope>
    <source>
        <strain evidence="7 8">M46</strain>
    </source>
</reference>
<proteinExistence type="predicted"/>
<evidence type="ECO:0000256" key="2">
    <source>
        <dbReference type="ARBA" id="ARBA00022840"/>
    </source>
</evidence>
<name>A0A363NP89_9SPHI</name>
<evidence type="ECO:0000313" key="8">
    <source>
        <dbReference type="Proteomes" id="UP000250831"/>
    </source>
</evidence>
<dbReference type="InterPro" id="IPR058031">
    <property type="entry name" value="AAA_lid_NorR"/>
</dbReference>
<protein>
    <recommendedName>
        <fullName evidence="6">Sigma-54 factor interaction domain-containing protein</fullName>
    </recommendedName>
</protein>
<dbReference type="AlphaFoldDB" id="A0A363NP89"/>
<dbReference type="EMBL" id="QCXX01000006">
    <property type="protein sequence ID" value="PUV22609.1"/>
    <property type="molecule type" value="Genomic_DNA"/>
</dbReference>
<dbReference type="PANTHER" id="PTHR32071:SF117">
    <property type="entry name" value="PTS-DEPENDENT DIHYDROXYACETONE KINASE OPERON REGULATORY PROTEIN-RELATED"/>
    <property type="match status" value="1"/>
</dbReference>
<dbReference type="InterPro" id="IPR002078">
    <property type="entry name" value="Sigma_54_int"/>
</dbReference>
<dbReference type="PANTHER" id="PTHR32071">
    <property type="entry name" value="TRANSCRIPTIONAL REGULATORY PROTEIN"/>
    <property type="match status" value="1"/>
</dbReference>